<reference evidence="2" key="2">
    <citation type="submission" date="2018-05" db="EMBL/GenBank/DDBJ databases">
        <title>OgluRS3 (Oryza glumaepatula Reference Sequence Version 3).</title>
        <authorList>
            <person name="Zhang J."/>
            <person name="Kudrna D."/>
            <person name="Lee S."/>
            <person name="Talag J."/>
            <person name="Welchert J."/>
            <person name="Wing R.A."/>
        </authorList>
    </citation>
    <scope>NUCLEOTIDE SEQUENCE [LARGE SCALE GENOMIC DNA]</scope>
</reference>
<dbReference type="HOGENOM" id="CLU_2124964_0_0_1"/>
<name>A0A0E0AY51_9ORYZ</name>
<organism evidence="2">
    <name type="scientific">Oryza glumipatula</name>
    <dbReference type="NCBI Taxonomy" id="40148"/>
    <lineage>
        <taxon>Eukaryota</taxon>
        <taxon>Viridiplantae</taxon>
        <taxon>Streptophyta</taxon>
        <taxon>Embryophyta</taxon>
        <taxon>Tracheophyta</taxon>
        <taxon>Spermatophyta</taxon>
        <taxon>Magnoliopsida</taxon>
        <taxon>Liliopsida</taxon>
        <taxon>Poales</taxon>
        <taxon>Poaceae</taxon>
        <taxon>BOP clade</taxon>
        <taxon>Oryzoideae</taxon>
        <taxon>Oryzeae</taxon>
        <taxon>Oryzinae</taxon>
        <taxon>Oryza</taxon>
    </lineage>
</organism>
<dbReference type="EnsemblPlants" id="OGLUM08G23030.1">
    <property type="protein sequence ID" value="OGLUM08G23030.1"/>
    <property type="gene ID" value="OGLUM08G23030"/>
</dbReference>
<accession>A0A0E0AY51</accession>
<reference evidence="2" key="1">
    <citation type="submission" date="2015-04" db="UniProtKB">
        <authorList>
            <consortium name="EnsemblPlants"/>
        </authorList>
    </citation>
    <scope>IDENTIFICATION</scope>
</reference>
<dbReference type="Proteomes" id="UP000026961">
    <property type="component" value="Chromosome 8"/>
</dbReference>
<sequence length="114" mass="12205">MLARFININMNVENARMTYIVKRGIRVASKAASADNAVPIWLLDNYHGGEEDGISGGRPGIRDARPAGGQLGWNGETTTTTITEIPQSPGKSSMRCLATNTQKATTGATMRNIV</sequence>
<evidence type="ECO:0000256" key="1">
    <source>
        <dbReference type="SAM" id="MobiDB-lite"/>
    </source>
</evidence>
<evidence type="ECO:0000313" key="2">
    <source>
        <dbReference type="EnsemblPlants" id="OGLUM08G23030.1"/>
    </source>
</evidence>
<keyword evidence="3" id="KW-1185">Reference proteome</keyword>
<proteinExistence type="predicted"/>
<protein>
    <submittedName>
        <fullName evidence="2">Uncharacterized protein</fullName>
    </submittedName>
</protein>
<feature type="region of interest" description="Disordered" evidence="1">
    <location>
        <begin position="52"/>
        <end position="76"/>
    </location>
</feature>
<evidence type="ECO:0000313" key="3">
    <source>
        <dbReference type="Proteomes" id="UP000026961"/>
    </source>
</evidence>
<dbReference type="AlphaFoldDB" id="A0A0E0AY51"/>
<dbReference type="Gramene" id="OGLUM08G23030.1">
    <property type="protein sequence ID" value="OGLUM08G23030.1"/>
    <property type="gene ID" value="OGLUM08G23030"/>
</dbReference>